<feature type="domain" description="Flavodoxin-like" evidence="2">
    <location>
        <begin position="57"/>
        <end position="211"/>
    </location>
</feature>
<reference evidence="3" key="1">
    <citation type="submission" date="2012-11" db="EMBL/GenBank/DDBJ databases">
        <title>Dependencies among metagenomic species, viruses, plasmids and units of genetic variation.</title>
        <authorList>
            <person name="Nielsen H.B."/>
            <person name="Almeida M."/>
            <person name="Juncker A.S."/>
            <person name="Rasmussen S."/>
            <person name="Li J."/>
            <person name="Sunagawa S."/>
            <person name="Plichta D."/>
            <person name="Gautier L."/>
            <person name="Le Chatelier E."/>
            <person name="Peletier E."/>
            <person name="Bonde I."/>
            <person name="Nielsen T."/>
            <person name="Manichanh C."/>
            <person name="Arumugam M."/>
            <person name="Batto J."/>
            <person name="Santos M.B.Q.D."/>
            <person name="Blom N."/>
            <person name="Borruel N."/>
            <person name="Burgdorf K.S."/>
            <person name="Boumezbeur F."/>
            <person name="Casellas F."/>
            <person name="Dore J."/>
            <person name="Guarner F."/>
            <person name="Hansen T."/>
            <person name="Hildebrand F."/>
            <person name="Kaas R.S."/>
            <person name="Kennedy S."/>
            <person name="Kristiansen K."/>
            <person name="Kultima J.R."/>
            <person name="Leonard P."/>
            <person name="Levenez F."/>
            <person name="Lund O."/>
            <person name="Moumen B."/>
            <person name="Le Paslier D."/>
            <person name="Pons N."/>
            <person name="Pedersen O."/>
            <person name="Prifti E."/>
            <person name="Qin J."/>
            <person name="Raes J."/>
            <person name="Tap J."/>
            <person name="Tims S."/>
            <person name="Ussery D.W."/>
            <person name="Yamada T."/>
            <person name="MetaHit consortium"/>
            <person name="Renault P."/>
            <person name="Sicheritz-Ponten T."/>
            <person name="Bork P."/>
            <person name="Wang J."/>
            <person name="Brunak S."/>
            <person name="Ehrlich S.D."/>
        </authorList>
    </citation>
    <scope>NUCLEOTIDE SEQUENCE [LARGE SCALE GENOMIC DNA]</scope>
</reference>
<organism evidence="3">
    <name type="scientific">Phascolarctobacterium succinatutens CAG:287</name>
    <dbReference type="NCBI Taxonomy" id="1263101"/>
    <lineage>
        <taxon>Bacteria</taxon>
        <taxon>Bacillati</taxon>
        <taxon>Bacillota</taxon>
        <taxon>Negativicutes</taxon>
        <taxon>Acidaminococcales</taxon>
        <taxon>Acidaminococcaceae</taxon>
        <taxon>Phascolarctobacterium</taxon>
    </lineage>
</organism>
<dbReference type="GO" id="GO:0016651">
    <property type="term" value="F:oxidoreductase activity, acting on NAD(P)H"/>
    <property type="evidence" value="ECO:0007669"/>
    <property type="project" value="UniProtKB-ARBA"/>
</dbReference>
<dbReference type="Pfam" id="PF12682">
    <property type="entry name" value="Flavodoxin_4"/>
    <property type="match status" value="1"/>
</dbReference>
<evidence type="ECO:0000259" key="2">
    <source>
        <dbReference type="PROSITE" id="PS50902"/>
    </source>
</evidence>
<sequence length="211" mass="22665">MNRRDFLKLAGVSLLSLAALTMGCGSFNAAKADAPAPKVKQSTSEGASQNMNNGKKILVAYFSWSGNTKAVAEEIHKQVGGDIVEIVPATPYSETYSVTVAKAKAEQAANARPAISTKIADFDKYDVVFLGYPNWWGSFPMPVATFVETYKLDGKTVAPFFTHGGGGEQRCLSDLQKLTPNAKFTQDLVLSGSSAKNAQGQIKSWLDSLQF</sequence>
<dbReference type="InterPro" id="IPR029039">
    <property type="entry name" value="Flavoprotein-like_sf"/>
</dbReference>
<dbReference type="AlphaFoldDB" id="R6X146"/>
<dbReference type="Proteomes" id="UP000014937">
    <property type="component" value="Unassembled WGS sequence"/>
</dbReference>
<accession>R6X146</accession>
<dbReference type="InterPro" id="IPR006311">
    <property type="entry name" value="TAT_signal"/>
</dbReference>
<evidence type="ECO:0000256" key="1">
    <source>
        <dbReference type="SAM" id="SignalP"/>
    </source>
</evidence>
<dbReference type="SUPFAM" id="SSF52218">
    <property type="entry name" value="Flavoproteins"/>
    <property type="match status" value="1"/>
</dbReference>
<dbReference type="NCBIfam" id="TIGR01409">
    <property type="entry name" value="TAT_signal_seq"/>
    <property type="match status" value="1"/>
</dbReference>
<gene>
    <name evidence="3" type="ORF">BN587_01308</name>
</gene>
<keyword evidence="1" id="KW-0732">Signal</keyword>
<dbReference type="RefSeq" id="WP_021720363.1">
    <property type="nucleotide sequence ID" value="NZ_FR892795.1"/>
</dbReference>
<dbReference type="EMBL" id="CBGL010000136">
    <property type="protein sequence ID" value="CDD12884.1"/>
    <property type="molecule type" value="Genomic_DNA"/>
</dbReference>
<dbReference type="GO" id="GO:0010181">
    <property type="term" value="F:FMN binding"/>
    <property type="evidence" value="ECO:0007669"/>
    <property type="project" value="InterPro"/>
</dbReference>
<dbReference type="InterPro" id="IPR008254">
    <property type="entry name" value="Flavodoxin/NO_synth"/>
</dbReference>
<dbReference type="PANTHER" id="PTHR39201:SF1">
    <property type="entry name" value="FLAVODOXIN-LIKE DOMAIN-CONTAINING PROTEIN"/>
    <property type="match status" value="1"/>
</dbReference>
<comment type="caution">
    <text evidence="3">The sequence shown here is derived from an EMBL/GenBank/DDBJ whole genome shotgun (WGS) entry which is preliminary data.</text>
</comment>
<evidence type="ECO:0000313" key="3">
    <source>
        <dbReference type="EMBL" id="CDD12884.1"/>
    </source>
</evidence>
<proteinExistence type="predicted"/>
<dbReference type="PANTHER" id="PTHR39201">
    <property type="entry name" value="EXPORTED PROTEIN-RELATED"/>
    <property type="match status" value="1"/>
</dbReference>
<feature type="chain" id="PRO_5039266551" evidence="1">
    <location>
        <begin position="33"/>
        <end position="211"/>
    </location>
</feature>
<dbReference type="PROSITE" id="PS50902">
    <property type="entry name" value="FLAVODOXIN_LIKE"/>
    <property type="match status" value="1"/>
</dbReference>
<protein>
    <submittedName>
        <fullName evidence="3">Flavodoxin family protein</fullName>
    </submittedName>
</protein>
<name>R6X146_9FIRM</name>
<dbReference type="HOGENOM" id="CLU_068890_4_0_9"/>
<dbReference type="InterPro" id="IPR019546">
    <property type="entry name" value="TAT_signal_bac_arc"/>
</dbReference>
<dbReference type="Gene3D" id="3.40.50.360">
    <property type="match status" value="1"/>
</dbReference>
<feature type="signal peptide" evidence="1">
    <location>
        <begin position="1"/>
        <end position="32"/>
    </location>
</feature>
<dbReference type="PROSITE" id="PS51318">
    <property type="entry name" value="TAT"/>
    <property type="match status" value="1"/>
</dbReference>
<dbReference type="PROSITE" id="PS51257">
    <property type="entry name" value="PROKAR_LIPOPROTEIN"/>
    <property type="match status" value="1"/>
</dbReference>